<sequence length="32" mass="3499">MARLAAIKRAWDPGNVFCRNHNVKPVPDGHAG</sequence>
<dbReference type="GO" id="GO:0050660">
    <property type="term" value="F:flavin adenine dinucleotide binding"/>
    <property type="evidence" value="ECO:0007669"/>
    <property type="project" value="InterPro"/>
</dbReference>
<dbReference type="AlphaFoldDB" id="A0AAU6S953"/>
<reference evidence="2" key="1">
    <citation type="submission" date="2024-04" db="EMBL/GenBank/DDBJ databases">
        <authorList>
            <person name="Roder T."/>
            <person name="Oberhansli S."/>
            <person name="Kreuzer M."/>
        </authorList>
    </citation>
    <scope>NUCLEOTIDE SEQUENCE</scope>
    <source>
        <strain evidence="2">LWS13-1.2</strain>
    </source>
</reference>
<dbReference type="Pfam" id="PF08031">
    <property type="entry name" value="BBE"/>
    <property type="match status" value="1"/>
</dbReference>
<dbReference type="GO" id="GO:0016491">
    <property type="term" value="F:oxidoreductase activity"/>
    <property type="evidence" value="ECO:0007669"/>
    <property type="project" value="InterPro"/>
</dbReference>
<proteinExistence type="predicted"/>
<protein>
    <submittedName>
        <fullName evidence="2">BBE domain-containing protein</fullName>
    </submittedName>
</protein>
<dbReference type="InterPro" id="IPR012951">
    <property type="entry name" value="BBE"/>
</dbReference>
<organism evidence="2">
    <name type="scientific">Microbacterium sp. LWS13-1.2</name>
    <dbReference type="NCBI Taxonomy" id="3135264"/>
    <lineage>
        <taxon>Bacteria</taxon>
        <taxon>Bacillati</taxon>
        <taxon>Actinomycetota</taxon>
        <taxon>Actinomycetes</taxon>
        <taxon>Micrococcales</taxon>
        <taxon>Microbacteriaceae</taxon>
        <taxon>Microbacterium</taxon>
    </lineage>
</organism>
<feature type="domain" description="Berberine/berberine-like" evidence="1">
    <location>
        <begin position="2"/>
        <end position="24"/>
    </location>
</feature>
<gene>
    <name evidence="2" type="ORF">MRBLWS13_001046</name>
</gene>
<name>A0AAU6S953_9MICO</name>
<dbReference type="EMBL" id="CP151632">
    <property type="protein sequence ID" value="WZO33422.1"/>
    <property type="molecule type" value="Genomic_DNA"/>
</dbReference>
<accession>A0AAU6S953</accession>
<evidence type="ECO:0000259" key="1">
    <source>
        <dbReference type="Pfam" id="PF08031"/>
    </source>
</evidence>
<evidence type="ECO:0000313" key="2">
    <source>
        <dbReference type="EMBL" id="WZO33422.1"/>
    </source>
</evidence>